<dbReference type="InterPro" id="IPR000215">
    <property type="entry name" value="Serpin_fam"/>
</dbReference>
<accession>A0ABT4A3H5</accession>
<comment type="caution">
    <text evidence="3">The sequence shown here is derived from an EMBL/GenBank/DDBJ whole genome shotgun (WGS) entry which is preliminary data.</text>
</comment>
<dbReference type="EMBL" id="JAPNKA010000001">
    <property type="protein sequence ID" value="MCY1075829.1"/>
    <property type="molecule type" value="Genomic_DNA"/>
</dbReference>
<dbReference type="RefSeq" id="WP_267534743.1">
    <property type="nucleotide sequence ID" value="NZ_JAPNKA010000001.1"/>
</dbReference>
<name>A0ABT4A3H5_9BACT</name>
<evidence type="ECO:0000259" key="2">
    <source>
        <dbReference type="SMART" id="SM00093"/>
    </source>
</evidence>
<protein>
    <recommendedName>
        <fullName evidence="2">Serpin domain-containing protein</fullName>
    </recommendedName>
</protein>
<proteinExistence type="inferred from homology"/>
<dbReference type="InterPro" id="IPR042178">
    <property type="entry name" value="Serpin_sf_1"/>
</dbReference>
<dbReference type="SUPFAM" id="SSF56574">
    <property type="entry name" value="Serpins"/>
    <property type="match status" value="1"/>
</dbReference>
<comment type="similarity">
    <text evidence="1">Belongs to the serpin family.</text>
</comment>
<sequence>MALASRRFGFALHEALRERSGNLVYSPLSVFTLLAMLRQGARVHTEAELKRALHWPGESQALASAVHALAEALRADSSAEACTLSSANALWLQLGHPLRPEFEEVLRTFFGATYTPVDFERSREEACQHINGWVREQTRGLIDSLVTPGELDSTTRLLLANAVFFQARWREPFPDACTQPGPFRLLDGSTVEVPMMHHYLARFRYARGPRCQWVELPYRGQHVSLWLLLPGPHLSSGQVKICLSCIFMNLHLS</sequence>
<keyword evidence="4" id="KW-1185">Reference proteome</keyword>
<dbReference type="PANTHER" id="PTHR11461">
    <property type="entry name" value="SERINE PROTEASE INHIBITOR, SERPIN"/>
    <property type="match status" value="1"/>
</dbReference>
<dbReference type="InterPro" id="IPR023796">
    <property type="entry name" value="Serpin_dom"/>
</dbReference>
<dbReference type="SMART" id="SM00093">
    <property type="entry name" value="SERPIN"/>
    <property type="match status" value="1"/>
</dbReference>
<evidence type="ECO:0000313" key="4">
    <source>
        <dbReference type="Proteomes" id="UP001207654"/>
    </source>
</evidence>
<dbReference type="Pfam" id="PF00079">
    <property type="entry name" value="Serpin"/>
    <property type="match status" value="1"/>
</dbReference>
<feature type="domain" description="Serpin" evidence="2">
    <location>
        <begin position="10"/>
        <end position="253"/>
    </location>
</feature>
<dbReference type="Gene3D" id="3.30.497.10">
    <property type="entry name" value="Antithrombin, subunit I, domain 2"/>
    <property type="match status" value="1"/>
</dbReference>
<dbReference type="InterPro" id="IPR036186">
    <property type="entry name" value="Serpin_sf"/>
</dbReference>
<dbReference type="InterPro" id="IPR042185">
    <property type="entry name" value="Serpin_sf_2"/>
</dbReference>
<gene>
    <name evidence="3" type="ORF">OV287_15255</name>
</gene>
<dbReference type="Proteomes" id="UP001207654">
    <property type="component" value="Unassembled WGS sequence"/>
</dbReference>
<evidence type="ECO:0000313" key="3">
    <source>
        <dbReference type="EMBL" id="MCY1075829.1"/>
    </source>
</evidence>
<dbReference type="PANTHER" id="PTHR11461:SF211">
    <property type="entry name" value="GH10112P-RELATED"/>
    <property type="match status" value="1"/>
</dbReference>
<reference evidence="3 4" key="1">
    <citation type="submission" date="2022-11" db="EMBL/GenBank/DDBJ databases">
        <title>Minimal conservation of predation-associated metabolite biosynthetic gene clusters underscores biosynthetic potential of Myxococcota including descriptions for ten novel species: Archangium lansinium sp. nov., Myxococcus landrumus sp. nov., Nannocystis bai.</title>
        <authorList>
            <person name="Ahearne A."/>
            <person name="Stevens C."/>
            <person name="Phillips K."/>
        </authorList>
    </citation>
    <scope>NUCLEOTIDE SEQUENCE [LARGE SCALE GENOMIC DNA]</scope>
    <source>
        <strain evidence="3 4">MIWBW</strain>
    </source>
</reference>
<evidence type="ECO:0000256" key="1">
    <source>
        <dbReference type="RuleBase" id="RU000411"/>
    </source>
</evidence>
<dbReference type="Gene3D" id="2.30.39.10">
    <property type="entry name" value="Alpha-1-antitrypsin, domain 1"/>
    <property type="match status" value="1"/>
</dbReference>
<organism evidence="3 4">
    <name type="scientific">Archangium lansingense</name>
    <dbReference type="NCBI Taxonomy" id="2995310"/>
    <lineage>
        <taxon>Bacteria</taxon>
        <taxon>Pseudomonadati</taxon>
        <taxon>Myxococcota</taxon>
        <taxon>Myxococcia</taxon>
        <taxon>Myxococcales</taxon>
        <taxon>Cystobacterineae</taxon>
        <taxon>Archangiaceae</taxon>
        <taxon>Archangium</taxon>
    </lineage>
</organism>